<accession>A0A8H4NMF4</accession>
<evidence type="ECO:0000256" key="1">
    <source>
        <dbReference type="SAM" id="MobiDB-lite"/>
    </source>
</evidence>
<comment type="caution">
    <text evidence="2">The sequence shown here is derived from an EMBL/GenBank/DDBJ whole genome shotgun (WGS) entry which is preliminary data.</text>
</comment>
<dbReference type="EMBL" id="JAADJF010000116">
    <property type="protein sequence ID" value="KAF4438333.1"/>
    <property type="molecule type" value="Genomic_DNA"/>
</dbReference>
<proteinExistence type="predicted"/>
<name>A0A8H4NMF4_9HYPO</name>
<organism evidence="2 3">
    <name type="scientific">Fusarium acutatum</name>
    <dbReference type="NCBI Taxonomy" id="78861"/>
    <lineage>
        <taxon>Eukaryota</taxon>
        <taxon>Fungi</taxon>
        <taxon>Dikarya</taxon>
        <taxon>Ascomycota</taxon>
        <taxon>Pezizomycotina</taxon>
        <taxon>Sordariomycetes</taxon>
        <taxon>Hypocreomycetidae</taxon>
        <taxon>Hypocreales</taxon>
        <taxon>Nectriaceae</taxon>
        <taxon>Fusarium</taxon>
        <taxon>Fusarium fujikuroi species complex</taxon>
    </lineage>
</organism>
<sequence length="109" mass="12274">MASGPINAAPTQGGSFDFVHYCPAWTDPNWQDEGPERDASVFDIKDSVFDRLRPALLPRDHFEKPTVYAQRFGIFPGRTDGRSRTSPTRAESRQIFPASSDIRNGKELF</sequence>
<dbReference type="AlphaFoldDB" id="A0A8H4NMF4"/>
<gene>
    <name evidence="2" type="ORF">FACUT_5006</name>
</gene>
<evidence type="ECO:0000313" key="2">
    <source>
        <dbReference type="EMBL" id="KAF4438333.1"/>
    </source>
</evidence>
<feature type="region of interest" description="Disordered" evidence="1">
    <location>
        <begin position="74"/>
        <end position="109"/>
    </location>
</feature>
<protein>
    <submittedName>
        <fullName evidence="2">Uncharacterized protein</fullName>
    </submittedName>
</protein>
<keyword evidence="3" id="KW-1185">Reference proteome</keyword>
<dbReference type="OrthoDB" id="3497519at2759"/>
<dbReference type="Proteomes" id="UP000536711">
    <property type="component" value="Unassembled WGS sequence"/>
</dbReference>
<reference evidence="2 3" key="1">
    <citation type="submission" date="2020-01" db="EMBL/GenBank/DDBJ databases">
        <title>Identification and distribution of gene clusters putatively required for synthesis of sphingolipid metabolism inhibitors in phylogenetically diverse species of the filamentous fungus Fusarium.</title>
        <authorList>
            <person name="Kim H.-S."/>
            <person name="Busman M."/>
            <person name="Brown D.W."/>
            <person name="Divon H."/>
            <person name="Uhlig S."/>
            <person name="Proctor R.H."/>
        </authorList>
    </citation>
    <scope>NUCLEOTIDE SEQUENCE [LARGE SCALE GENOMIC DNA]</scope>
    <source>
        <strain evidence="2 3">NRRL 13308</strain>
    </source>
</reference>
<evidence type="ECO:0000313" key="3">
    <source>
        <dbReference type="Proteomes" id="UP000536711"/>
    </source>
</evidence>